<evidence type="ECO:0000256" key="9">
    <source>
        <dbReference type="ARBA" id="ARBA00034075"/>
    </source>
</evidence>
<comment type="catalytic activity">
    <reaction evidence="9">
        <text>feruloyl-polysaccharide + H2O = ferulate + polysaccharide.</text>
        <dbReference type="EC" id="3.1.1.73"/>
    </reaction>
</comment>
<evidence type="ECO:0000256" key="8">
    <source>
        <dbReference type="ARBA" id="ARBA00023326"/>
    </source>
</evidence>
<dbReference type="EC" id="3.1.1.73" evidence="2"/>
<dbReference type="PANTHER" id="PTHR38050">
    <property type="match status" value="1"/>
</dbReference>
<keyword evidence="8" id="KW-0624">Polysaccharide degradation</keyword>
<evidence type="ECO:0000256" key="4">
    <source>
        <dbReference type="ARBA" id="ARBA00022651"/>
    </source>
</evidence>
<evidence type="ECO:0000256" key="2">
    <source>
        <dbReference type="ARBA" id="ARBA00013091"/>
    </source>
</evidence>
<dbReference type="SUPFAM" id="SSF53474">
    <property type="entry name" value="alpha/beta-Hydrolases"/>
    <property type="match status" value="1"/>
</dbReference>
<keyword evidence="7" id="KW-0119">Carbohydrate metabolism</keyword>
<dbReference type="RefSeq" id="XP_033651841.1">
    <property type="nucleotide sequence ID" value="XM_033802436.1"/>
</dbReference>
<dbReference type="InterPro" id="IPR029058">
    <property type="entry name" value="AB_hydrolase_fold"/>
</dbReference>
<keyword evidence="11" id="KW-1185">Reference proteome</keyword>
<keyword evidence="6 10" id="KW-0378">Hydrolase</keyword>
<comment type="subcellular location">
    <subcellularLocation>
        <location evidence="1">Secreted</location>
    </subcellularLocation>
</comment>
<dbReference type="InterPro" id="IPR043595">
    <property type="entry name" value="FaeB/C/D"/>
</dbReference>
<gene>
    <name evidence="10" type="ORF">EI97DRAFT_495515</name>
</gene>
<evidence type="ECO:0000313" key="11">
    <source>
        <dbReference type="Proteomes" id="UP000800097"/>
    </source>
</evidence>
<evidence type="ECO:0000256" key="6">
    <source>
        <dbReference type="ARBA" id="ARBA00022801"/>
    </source>
</evidence>
<dbReference type="GO" id="GO:0045493">
    <property type="term" value="P:xylan catabolic process"/>
    <property type="evidence" value="ECO:0007669"/>
    <property type="project" value="UniProtKB-KW"/>
</dbReference>
<dbReference type="GO" id="GO:0005576">
    <property type="term" value="C:extracellular region"/>
    <property type="evidence" value="ECO:0007669"/>
    <property type="project" value="UniProtKB-SubCell"/>
</dbReference>
<dbReference type="GeneID" id="54555611"/>
<name>A0A6A6JCZ7_WESOR</name>
<dbReference type="EMBL" id="ML986504">
    <property type="protein sequence ID" value="KAF2274302.1"/>
    <property type="molecule type" value="Genomic_DNA"/>
</dbReference>
<evidence type="ECO:0000256" key="5">
    <source>
        <dbReference type="ARBA" id="ARBA00022729"/>
    </source>
</evidence>
<accession>A0A6A6JCZ7</accession>
<protein>
    <recommendedName>
        <fullName evidence="2">feruloyl esterase</fullName>
        <ecNumber evidence="2">3.1.1.73</ecNumber>
    </recommendedName>
</protein>
<dbReference type="PANTHER" id="PTHR38050:SF2">
    <property type="entry name" value="FERULOYL ESTERASE C-RELATED"/>
    <property type="match status" value="1"/>
</dbReference>
<dbReference type="Proteomes" id="UP000800097">
    <property type="component" value="Unassembled WGS sequence"/>
</dbReference>
<evidence type="ECO:0000256" key="3">
    <source>
        <dbReference type="ARBA" id="ARBA00022525"/>
    </source>
</evidence>
<keyword evidence="3" id="KW-0964">Secreted</keyword>
<proteinExistence type="predicted"/>
<evidence type="ECO:0000313" key="10">
    <source>
        <dbReference type="EMBL" id="KAF2274302.1"/>
    </source>
</evidence>
<dbReference type="Gene3D" id="3.40.50.1820">
    <property type="entry name" value="alpha/beta hydrolase"/>
    <property type="match status" value="1"/>
</dbReference>
<evidence type="ECO:0000256" key="7">
    <source>
        <dbReference type="ARBA" id="ARBA00023277"/>
    </source>
</evidence>
<dbReference type="GO" id="GO:0030600">
    <property type="term" value="F:feruloyl esterase activity"/>
    <property type="evidence" value="ECO:0007669"/>
    <property type="project" value="UniProtKB-EC"/>
</dbReference>
<evidence type="ECO:0000256" key="1">
    <source>
        <dbReference type="ARBA" id="ARBA00004613"/>
    </source>
</evidence>
<keyword evidence="5" id="KW-0732">Signal</keyword>
<keyword evidence="4" id="KW-0858">Xylan degradation</keyword>
<sequence length="333" mass="36007">MLPTFLTVIYSPPTPSHGCRHPLPPNLLSGGPSLNFTLNSPRGGGDRRYLLHLPSHFSASNKRPVPMVIVIHAFGQTTASVEEMTGFSEEGEGEGETDVGVVVVYPEGVNNVWLGDPGAHNLTTLDDRPFISDLLTHLTSTLCLDTSCIYATGFSNGGGLAALLACYPPTASRIAAFAGVSAAYYTKQSLGYSLFEPEACDTGGRKTMPFLDVHGEKDMVIAYDGDNSNFDVDGNGVPDPDTLPINSWLNDWGTVVLRDGGDGIVRGSWTCRGWEDVVVGYRVRGLGHGWPSTVKLDEVWEGFRLGPQGWNASRVLMKWFWRWSLGSLTSEGP</sequence>
<dbReference type="OrthoDB" id="424610at2759"/>
<reference evidence="10" key="1">
    <citation type="journal article" date="2020" name="Stud. Mycol.">
        <title>101 Dothideomycetes genomes: a test case for predicting lifestyles and emergence of pathogens.</title>
        <authorList>
            <person name="Haridas S."/>
            <person name="Albert R."/>
            <person name="Binder M."/>
            <person name="Bloem J."/>
            <person name="Labutti K."/>
            <person name="Salamov A."/>
            <person name="Andreopoulos B."/>
            <person name="Baker S."/>
            <person name="Barry K."/>
            <person name="Bills G."/>
            <person name="Bluhm B."/>
            <person name="Cannon C."/>
            <person name="Castanera R."/>
            <person name="Culley D."/>
            <person name="Daum C."/>
            <person name="Ezra D."/>
            <person name="Gonzalez J."/>
            <person name="Henrissat B."/>
            <person name="Kuo A."/>
            <person name="Liang C."/>
            <person name="Lipzen A."/>
            <person name="Lutzoni F."/>
            <person name="Magnuson J."/>
            <person name="Mondo S."/>
            <person name="Nolan M."/>
            <person name="Ohm R."/>
            <person name="Pangilinan J."/>
            <person name="Park H.-J."/>
            <person name="Ramirez L."/>
            <person name="Alfaro M."/>
            <person name="Sun H."/>
            <person name="Tritt A."/>
            <person name="Yoshinaga Y."/>
            <person name="Zwiers L.-H."/>
            <person name="Turgeon B."/>
            <person name="Goodwin S."/>
            <person name="Spatafora J."/>
            <person name="Crous P."/>
            <person name="Grigoriev I."/>
        </authorList>
    </citation>
    <scope>NUCLEOTIDE SEQUENCE</scope>
    <source>
        <strain evidence="10">CBS 379.55</strain>
    </source>
</reference>
<dbReference type="AlphaFoldDB" id="A0A6A6JCZ7"/>
<organism evidence="10 11">
    <name type="scientific">Westerdykella ornata</name>
    <dbReference type="NCBI Taxonomy" id="318751"/>
    <lineage>
        <taxon>Eukaryota</taxon>
        <taxon>Fungi</taxon>
        <taxon>Dikarya</taxon>
        <taxon>Ascomycota</taxon>
        <taxon>Pezizomycotina</taxon>
        <taxon>Dothideomycetes</taxon>
        <taxon>Pleosporomycetidae</taxon>
        <taxon>Pleosporales</taxon>
        <taxon>Sporormiaceae</taxon>
        <taxon>Westerdykella</taxon>
    </lineage>
</organism>